<gene>
    <name evidence="2" type="ORF">C3747_107g28</name>
</gene>
<dbReference type="InterPro" id="IPR056000">
    <property type="entry name" value="DUF7578"/>
</dbReference>
<dbReference type="AlphaFoldDB" id="A0A2V2WKH7"/>
<dbReference type="Pfam" id="PF24466">
    <property type="entry name" value="DUF7578"/>
    <property type="match status" value="1"/>
</dbReference>
<sequence length="166" mass="19541">MPMILGVLHMLRKERIFTLRQWREFKRRDAVIPLARAQINNAFSQVLRGKRREAEEMARRERQEPGIDVSTRIKYAVFEGRFRVDEMKLNDFFAMELDGRGRCEHQSECLAGGVFKDPENYIGDAGVLGEIQTTYRYKRMERAVRDEMDMEEGVDKLYDNGVDNLM</sequence>
<accession>A0A2V2WKH7</accession>
<dbReference type="VEuPathDB" id="TriTrypDB:C4B63_118g21"/>
<dbReference type="Proteomes" id="UP000246078">
    <property type="component" value="Unassembled WGS sequence"/>
</dbReference>
<dbReference type="VEuPathDB" id="TriTrypDB:C3747_107g28"/>
<evidence type="ECO:0000313" key="2">
    <source>
        <dbReference type="EMBL" id="PWV07014.1"/>
    </source>
</evidence>
<reference evidence="2 3" key="1">
    <citation type="journal article" date="2018" name="Microb. Genom.">
        <title>Expanding an expanded genome: long-read sequencing of Trypanosoma cruzi.</title>
        <authorList>
            <person name="Berna L."/>
            <person name="Rodriguez M."/>
            <person name="Chiribao M.L."/>
            <person name="Parodi-Talice A."/>
            <person name="Pita S."/>
            <person name="Rijo G."/>
            <person name="Alvarez-Valin F."/>
            <person name="Robello C."/>
        </authorList>
    </citation>
    <scope>NUCLEOTIDE SEQUENCE [LARGE SCALE GENOMIC DNA]</scope>
    <source>
        <strain evidence="2 3">TCC</strain>
    </source>
</reference>
<proteinExistence type="predicted"/>
<protein>
    <submittedName>
        <fullName evidence="2">Putative retrotransposon hot spot protein (RHS)</fullName>
    </submittedName>
</protein>
<evidence type="ECO:0000313" key="3">
    <source>
        <dbReference type="Proteomes" id="UP000246078"/>
    </source>
</evidence>
<feature type="domain" description="DUF7578" evidence="1">
    <location>
        <begin position="83"/>
        <end position="147"/>
    </location>
</feature>
<dbReference type="VEuPathDB" id="TriTrypDB:TcCL_ESM10526"/>
<evidence type="ECO:0000259" key="1">
    <source>
        <dbReference type="Pfam" id="PF24466"/>
    </source>
</evidence>
<name>A0A2V2WKH7_TRYCR</name>
<dbReference type="EMBL" id="PRFC01000107">
    <property type="protein sequence ID" value="PWV07014.1"/>
    <property type="molecule type" value="Genomic_DNA"/>
</dbReference>
<comment type="caution">
    <text evidence="2">The sequence shown here is derived from an EMBL/GenBank/DDBJ whole genome shotgun (WGS) entry which is preliminary data.</text>
</comment>
<organism evidence="2 3">
    <name type="scientific">Trypanosoma cruzi</name>
    <dbReference type="NCBI Taxonomy" id="5693"/>
    <lineage>
        <taxon>Eukaryota</taxon>
        <taxon>Discoba</taxon>
        <taxon>Euglenozoa</taxon>
        <taxon>Kinetoplastea</taxon>
        <taxon>Metakinetoplastina</taxon>
        <taxon>Trypanosomatida</taxon>
        <taxon>Trypanosomatidae</taxon>
        <taxon>Trypanosoma</taxon>
        <taxon>Schizotrypanum</taxon>
    </lineage>
</organism>